<name>A0A5D2IR05_GOSTO</name>
<proteinExistence type="predicted"/>
<evidence type="ECO:0000313" key="1">
    <source>
        <dbReference type="EMBL" id="TYH44720.1"/>
    </source>
</evidence>
<sequence length="76" mass="8793">MVEATCVLRTWKQGTIYFWSVLTQGKYGDSILYHCGIQRCAGSWHQELSWSIAKLKVKALISVLLKPRWNAFIYSI</sequence>
<reference evidence="1 2" key="1">
    <citation type="submission" date="2019-07" db="EMBL/GenBank/DDBJ databases">
        <title>WGS assembly of Gossypium tomentosum.</title>
        <authorList>
            <person name="Chen Z.J."/>
            <person name="Sreedasyam A."/>
            <person name="Ando A."/>
            <person name="Song Q."/>
            <person name="De L."/>
            <person name="Hulse-Kemp A."/>
            <person name="Ding M."/>
            <person name="Ye W."/>
            <person name="Kirkbride R."/>
            <person name="Jenkins J."/>
            <person name="Plott C."/>
            <person name="Lovell J."/>
            <person name="Lin Y.-M."/>
            <person name="Vaughn R."/>
            <person name="Liu B."/>
            <person name="Li W."/>
            <person name="Simpson S."/>
            <person name="Scheffler B."/>
            <person name="Saski C."/>
            <person name="Grover C."/>
            <person name="Hu G."/>
            <person name="Conover J."/>
            <person name="Carlson J."/>
            <person name="Shu S."/>
            <person name="Boston L."/>
            <person name="Williams M."/>
            <person name="Peterson D."/>
            <person name="Mcgee K."/>
            <person name="Jones D."/>
            <person name="Wendel J."/>
            <person name="Stelly D."/>
            <person name="Grimwood J."/>
            <person name="Schmutz J."/>
        </authorList>
    </citation>
    <scope>NUCLEOTIDE SEQUENCE [LARGE SCALE GENOMIC DNA]</scope>
    <source>
        <strain evidence="1">7179.01</strain>
    </source>
</reference>
<protein>
    <submittedName>
        <fullName evidence="1">Uncharacterized protein</fullName>
    </submittedName>
</protein>
<evidence type="ECO:0000313" key="2">
    <source>
        <dbReference type="Proteomes" id="UP000322667"/>
    </source>
</evidence>
<accession>A0A5D2IR05</accession>
<gene>
    <name evidence="1" type="ORF">ES332_D11G214600v1</name>
</gene>
<dbReference type="EMBL" id="CM017633">
    <property type="protein sequence ID" value="TYH44720.1"/>
    <property type="molecule type" value="Genomic_DNA"/>
</dbReference>
<keyword evidence="2" id="KW-1185">Reference proteome</keyword>
<dbReference type="Proteomes" id="UP000322667">
    <property type="component" value="Chromosome D11"/>
</dbReference>
<organism evidence="1 2">
    <name type="scientific">Gossypium tomentosum</name>
    <name type="common">Hawaiian cotton</name>
    <name type="synonym">Gossypium sandvicense</name>
    <dbReference type="NCBI Taxonomy" id="34277"/>
    <lineage>
        <taxon>Eukaryota</taxon>
        <taxon>Viridiplantae</taxon>
        <taxon>Streptophyta</taxon>
        <taxon>Embryophyta</taxon>
        <taxon>Tracheophyta</taxon>
        <taxon>Spermatophyta</taxon>
        <taxon>Magnoliopsida</taxon>
        <taxon>eudicotyledons</taxon>
        <taxon>Gunneridae</taxon>
        <taxon>Pentapetalae</taxon>
        <taxon>rosids</taxon>
        <taxon>malvids</taxon>
        <taxon>Malvales</taxon>
        <taxon>Malvaceae</taxon>
        <taxon>Malvoideae</taxon>
        <taxon>Gossypium</taxon>
    </lineage>
</organism>
<dbReference type="AlphaFoldDB" id="A0A5D2IR05"/>